<feature type="domain" description="Amine oxidase" evidence="1">
    <location>
        <begin position="11"/>
        <end position="416"/>
    </location>
</feature>
<dbReference type="Proteomes" id="UP000061603">
    <property type="component" value="Chromosome"/>
</dbReference>
<dbReference type="GO" id="GO:0016491">
    <property type="term" value="F:oxidoreductase activity"/>
    <property type="evidence" value="ECO:0007669"/>
    <property type="project" value="InterPro"/>
</dbReference>
<dbReference type="NCBIfam" id="TIGR03467">
    <property type="entry name" value="HpnE"/>
    <property type="match status" value="1"/>
</dbReference>
<dbReference type="RefSeq" id="WP_202634427.1">
    <property type="nucleotide sequence ID" value="NZ_CP010554.1"/>
</dbReference>
<keyword evidence="3" id="KW-1185">Reference proteome</keyword>
<dbReference type="InterPro" id="IPR036188">
    <property type="entry name" value="FAD/NAD-bd_sf"/>
</dbReference>
<dbReference type="InterPro" id="IPR050464">
    <property type="entry name" value="Zeta_carotene_desat/Oxidored"/>
</dbReference>
<sequence length="421" mass="45869">MTIAVIGAGYAGLAAAVELARNGQQVEVFEASRSLGGRARAVEMDGLTVDNGQHILIGAYSETLRLMRLVGADPQRLLKRLSLHLEFPGEMRLVAPHLPAPLHSLAAILLATGLNWREKWAAIRLMRRLQYAQFRITPDVSVTTWLEQNKTPSRQRRLLWQPLCIAALNTPAEYASAQVLAHVLRDSLAASRAASDLLLPQVNLSALFPEPAAQFITQHAGVIHRGQRVTDLQRAEHGWRIDGQGPFAQVVLAVAAYHLGALVPELQLEVEHFAWEPIVTSYLAYPASVCLPQPMLGVADGTAQWLFDRGQLCGQAGLIAAVISARGRHLDLPVAELEQRIHDEVAHIVPHLPAPLRTRTITEKRATFACTPNLRRPVTQTTLPGLWLAGDYVASGYPATIEGAVRSGVNAARSILGLRGH</sequence>
<evidence type="ECO:0000259" key="1">
    <source>
        <dbReference type="Pfam" id="PF01593"/>
    </source>
</evidence>
<dbReference type="PATRIC" id="fig|1565605.3.peg.1810"/>
<dbReference type="InterPro" id="IPR017830">
    <property type="entry name" value="SQase_HpnE"/>
</dbReference>
<dbReference type="Pfam" id="PF01593">
    <property type="entry name" value="Amino_oxidase"/>
    <property type="match status" value="1"/>
</dbReference>
<dbReference type="PANTHER" id="PTHR42923">
    <property type="entry name" value="PROTOPORPHYRINOGEN OXIDASE"/>
    <property type="match status" value="1"/>
</dbReference>
<dbReference type="PANTHER" id="PTHR42923:SF47">
    <property type="entry name" value="BLR3003 PROTEIN"/>
    <property type="match status" value="1"/>
</dbReference>
<dbReference type="HOGENOM" id="CLU_022687_2_1_4"/>
<proteinExistence type="predicted"/>
<gene>
    <name evidence="2" type="ORF">PG1C_08560</name>
</gene>
<dbReference type="KEGG" id="rbu:PG1C_08560"/>
<dbReference type="AlphaFoldDB" id="A0A0C5J3E3"/>
<organism evidence="2 3">
    <name type="scientific">Rugosibacter aromaticivorans</name>
    <dbReference type="NCBI Taxonomy" id="1565605"/>
    <lineage>
        <taxon>Bacteria</taxon>
        <taxon>Pseudomonadati</taxon>
        <taxon>Pseudomonadota</taxon>
        <taxon>Betaproteobacteria</taxon>
        <taxon>Nitrosomonadales</taxon>
        <taxon>Sterolibacteriaceae</taxon>
        <taxon>Rugosibacter</taxon>
    </lineage>
</organism>
<evidence type="ECO:0000313" key="2">
    <source>
        <dbReference type="EMBL" id="AJP49542.1"/>
    </source>
</evidence>
<evidence type="ECO:0000313" key="3">
    <source>
        <dbReference type="Proteomes" id="UP000061603"/>
    </source>
</evidence>
<dbReference type="InterPro" id="IPR002937">
    <property type="entry name" value="Amino_oxidase"/>
</dbReference>
<dbReference type="PRINTS" id="PR00419">
    <property type="entry name" value="ADXRDTASE"/>
</dbReference>
<dbReference type="STRING" id="1565605.PG1C_08560"/>
<reference evidence="2 3" key="1">
    <citation type="journal article" date="2015" name="Genome Announc.">
        <title>Complete Genome Sequence of a Novel Bacterium within the Family Rhodocyclaceae That Degrades Polycyclic Aromatic Hydrocarbons.</title>
        <authorList>
            <person name="Singleton D.R."/>
            <person name="Dickey A.N."/>
            <person name="Scholl E.H."/>
            <person name="Wright F.A."/>
            <person name="Aitken M.D."/>
        </authorList>
    </citation>
    <scope>NUCLEOTIDE SEQUENCE [LARGE SCALE GENOMIC DNA]</scope>
    <source>
        <strain evidence="3">PG1-Ca6</strain>
    </source>
</reference>
<name>A0A0C5J3E3_9PROT</name>
<accession>A0A0C5J3E3</accession>
<protein>
    <recommendedName>
        <fullName evidence="1">Amine oxidase domain-containing protein</fullName>
    </recommendedName>
</protein>
<dbReference type="SUPFAM" id="SSF51905">
    <property type="entry name" value="FAD/NAD(P)-binding domain"/>
    <property type="match status" value="1"/>
</dbReference>
<dbReference type="Gene3D" id="3.50.50.60">
    <property type="entry name" value="FAD/NAD(P)-binding domain"/>
    <property type="match status" value="1"/>
</dbReference>
<dbReference type="EMBL" id="CP010554">
    <property type="protein sequence ID" value="AJP49542.1"/>
    <property type="molecule type" value="Genomic_DNA"/>
</dbReference>